<evidence type="ECO:0000313" key="3">
    <source>
        <dbReference type="EMBL" id="RWX46693.1"/>
    </source>
</evidence>
<protein>
    <recommendedName>
        <fullName evidence="5">MORN repeat-containing protein</fullName>
    </recommendedName>
</protein>
<dbReference type="GO" id="GO:0005829">
    <property type="term" value="C:cytosol"/>
    <property type="evidence" value="ECO:0007669"/>
    <property type="project" value="TreeGrafter"/>
</dbReference>
<dbReference type="SUPFAM" id="SSF82185">
    <property type="entry name" value="Histone H3 K4-specific methyltransferase SET7/9 N-terminal domain"/>
    <property type="match status" value="2"/>
</dbReference>
<proteinExistence type="predicted"/>
<keyword evidence="4" id="KW-1185">Reference proteome</keyword>
<gene>
    <name evidence="3" type="ORF">H206_01912</name>
</gene>
<sequence length="199" mass="21688">MPKCTFFKTALLISCGLCLYLASGDLLFAEEGECITTCSDGTGVMRYFDGSTYSGEWKDGKRHGMGTLLYADGRKYVGEFADDQLHGEGVITLLDGRLIESHWDNGEQISARFSNGDIFIGTWEDGTFCGEATVTLPNGDRYSGGFKKSKYDGYGVMSYADGSKYTGDFKNGKFNGKGAISFPDGTVIESEWKDGHPVN</sequence>
<feature type="signal peptide" evidence="2">
    <location>
        <begin position="1"/>
        <end position="28"/>
    </location>
</feature>
<evidence type="ECO:0000256" key="1">
    <source>
        <dbReference type="ARBA" id="ARBA00022737"/>
    </source>
</evidence>
<dbReference type="SMART" id="SM00698">
    <property type="entry name" value="MORN"/>
    <property type="match status" value="5"/>
</dbReference>
<evidence type="ECO:0000256" key="2">
    <source>
        <dbReference type="SAM" id="SignalP"/>
    </source>
</evidence>
<name>A0A444J115_9BACT</name>
<accession>A0A444J115</accession>
<dbReference type="Pfam" id="PF02493">
    <property type="entry name" value="MORN"/>
    <property type="match status" value="5"/>
</dbReference>
<dbReference type="AlphaFoldDB" id="A0A444J115"/>
<dbReference type="EMBL" id="MTKO01000055">
    <property type="protein sequence ID" value="RWX46693.1"/>
    <property type="molecule type" value="Genomic_DNA"/>
</dbReference>
<reference evidence="3 4" key="1">
    <citation type="submission" date="2017-01" db="EMBL/GenBank/DDBJ databases">
        <title>The cable genome- insights into the physiology and evolution of filamentous bacteria capable of sulfide oxidation via long distance electron transfer.</title>
        <authorList>
            <person name="Schreiber L."/>
            <person name="Bjerg J.T."/>
            <person name="Boggild A."/>
            <person name="Van De Vossenberg J."/>
            <person name="Meysman F."/>
            <person name="Nielsen L.P."/>
            <person name="Schramm A."/>
            <person name="Kjeldsen K.U."/>
        </authorList>
    </citation>
    <scope>NUCLEOTIDE SEQUENCE [LARGE SCALE GENOMIC DNA]</scope>
    <source>
        <strain evidence="3">MCF</strain>
    </source>
</reference>
<organism evidence="3 4">
    <name type="scientific">Candidatus Electrothrix aarhusensis</name>
    <dbReference type="NCBI Taxonomy" id="1859131"/>
    <lineage>
        <taxon>Bacteria</taxon>
        <taxon>Pseudomonadati</taxon>
        <taxon>Thermodesulfobacteriota</taxon>
        <taxon>Desulfobulbia</taxon>
        <taxon>Desulfobulbales</taxon>
        <taxon>Desulfobulbaceae</taxon>
        <taxon>Candidatus Electrothrix</taxon>
    </lineage>
</organism>
<dbReference type="Gene3D" id="2.20.110.10">
    <property type="entry name" value="Histone H3 K4-specific methyltransferase SET7/9 N-terminal domain"/>
    <property type="match status" value="3"/>
</dbReference>
<dbReference type="Proteomes" id="UP000287853">
    <property type="component" value="Unassembled WGS sequence"/>
</dbReference>
<keyword evidence="1" id="KW-0677">Repeat</keyword>
<dbReference type="InterPro" id="IPR003409">
    <property type="entry name" value="MORN"/>
</dbReference>
<dbReference type="PANTHER" id="PTHR43215:SF14">
    <property type="entry name" value="RADIAL SPOKE HEAD 1 HOMOLOG"/>
    <property type="match status" value="1"/>
</dbReference>
<evidence type="ECO:0000313" key="4">
    <source>
        <dbReference type="Proteomes" id="UP000287853"/>
    </source>
</evidence>
<dbReference type="PANTHER" id="PTHR43215">
    <property type="entry name" value="RADIAL SPOKE HEAD 1 HOMOLOG"/>
    <property type="match status" value="1"/>
</dbReference>
<comment type="caution">
    <text evidence="3">The sequence shown here is derived from an EMBL/GenBank/DDBJ whole genome shotgun (WGS) entry which is preliminary data.</text>
</comment>
<feature type="chain" id="PRO_5019119178" description="MORN repeat-containing protein" evidence="2">
    <location>
        <begin position="29"/>
        <end position="199"/>
    </location>
</feature>
<evidence type="ECO:0008006" key="5">
    <source>
        <dbReference type="Google" id="ProtNLM"/>
    </source>
</evidence>
<keyword evidence="2" id="KW-0732">Signal</keyword>